<feature type="non-terminal residue" evidence="1">
    <location>
        <position position="1"/>
    </location>
</feature>
<name>A0A371HX90_MUCPR</name>
<dbReference type="OrthoDB" id="1414623at2759"/>
<reference evidence="1" key="1">
    <citation type="submission" date="2018-05" db="EMBL/GenBank/DDBJ databases">
        <title>Draft genome of Mucuna pruriens seed.</title>
        <authorList>
            <person name="Nnadi N.E."/>
            <person name="Vos R."/>
            <person name="Hasami M.H."/>
            <person name="Devisetty U.K."/>
            <person name="Aguiy J.C."/>
        </authorList>
    </citation>
    <scope>NUCLEOTIDE SEQUENCE [LARGE SCALE GENOMIC DNA]</scope>
    <source>
        <strain evidence="1">JCA_2017</strain>
    </source>
</reference>
<protein>
    <submittedName>
        <fullName evidence="1">Uncharacterized protein</fullName>
    </submittedName>
</protein>
<dbReference type="Proteomes" id="UP000257109">
    <property type="component" value="Unassembled WGS sequence"/>
</dbReference>
<accession>A0A371HX90</accession>
<comment type="caution">
    <text evidence="1">The sequence shown here is derived from an EMBL/GenBank/DDBJ whole genome shotgun (WGS) entry which is preliminary data.</text>
</comment>
<organism evidence="1 2">
    <name type="scientific">Mucuna pruriens</name>
    <name type="common">Velvet bean</name>
    <name type="synonym">Dolichos pruriens</name>
    <dbReference type="NCBI Taxonomy" id="157652"/>
    <lineage>
        <taxon>Eukaryota</taxon>
        <taxon>Viridiplantae</taxon>
        <taxon>Streptophyta</taxon>
        <taxon>Embryophyta</taxon>
        <taxon>Tracheophyta</taxon>
        <taxon>Spermatophyta</taxon>
        <taxon>Magnoliopsida</taxon>
        <taxon>eudicotyledons</taxon>
        <taxon>Gunneridae</taxon>
        <taxon>Pentapetalae</taxon>
        <taxon>rosids</taxon>
        <taxon>fabids</taxon>
        <taxon>Fabales</taxon>
        <taxon>Fabaceae</taxon>
        <taxon>Papilionoideae</taxon>
        <taxon>50 kb inversion clade</taxon>
        <taxon>NPAAA clade</taxon>
        <taxon>indigoferoid/millettioid clade</taxon>
        <taxon>Phaseoleae</taxon>
        <taxon>Mucuna</taxon>
    </lineage>
</organism>
<sequence>MEMSNLSSKLKLLKLESDEDLLVHLMITLKQDYDEVLPQTPKEQPQQPQEILRDRSQCILQENKRIRAHLSEVEGLEIIRYSDFDFVGCQDIKHSTFVYIYMLAEGGAIYWKSVKHTLIAPLTMVVEFSCLFVMKVAMV</sequence>
<dbReference type="EMBL" id="QJKJ01001498">
    <property type="protein sequence ID" value="RDY07304.1"/>
    <property type="molecule type" value="Genomic_DNA"/>
</dbReference>
<proteinExistence type="predicted"/>
<evidence type="ECO:0000313" key="2">
    <source>
        <dbReference type="Proteomes" id="UP000257109"/>
    </source>
</evidence>
<evidence type="ECO:0000313" key="1">
    <source>
        <dbReference type="EMBL" id="RDY07304.1"/>
    </source>
</evidence>
<dbReference type="AlphaFoldDB" id="A0A371HX90"/>
<gene>
    <name evidence="1" type="ORF">CR513_08597</name>
</gene>
<keyword evidence="2" id="KW-1185">Reference proteome</keyword>